<protein>
    <submittedName>
        <fullName evidence="1">Uncharacterized protein</fullName>
    </submittedName>
</protein>
<reference evidence="1" key="1">
    <citation type="journal article" date="2008" name="Nature">
        <title>The amphioxus genome and the evolution of the chordate karyotype.</title>
        <authorList>
            <consortium name="US DOE Joint Genome Institute (JGI-PGF)"/>
            <person name="Putnam N.H."/>
            <person name="Butts T."/>
            <person name="Ferrier D.E.K."/>
            <person name="Furlong R.F."/>
            <person name="Hellsten U."/>
            <person name="Kawashima T."/>
            <person name="Robinson-Rechavi M."/>
            <person name="Shoguchi E."/>
            <person name="Terry A."/>
            <person name="Yu J.-K."/>
            <person name="Benito-Gutierrez E.L."/>
            <person name="Dubchak I."/>
            <person name="Garcia-Fernandez J."/>
            <person name="Gibson-Brown J.J."/>
            <person name="Grigoriev I.V."/>
            <person name="Horton A.C."/>
            <person name="de Jong P.J."/>
            <person name="Jurka J."/>
            <person name="Kapitonov V.V."/>
            <person name="Kohara Y."/>
            <person name="Kuroki Y."/>
            <person name="Lindquist E."/>
            <person name="Lucas S."/>
            <person name="Osoegawa K."/>
            <person name="Pennacchio L.A."/>
            <person name="Salamov A.A."/>
            <person name="Satou Y."/>
            <person name="Sauka-Spengler T."/>
            <person name="Schmutz J."/>
            <person name="Shin-I T."/>
            <person name="Toyoda A."/>
            <person name="Bronner-Fraser M."/>
            <person name="Fujiyama A."/>
            <person name="Holland L.Z."/>
            <person name="Holland P.W.H."/>
            <person name="Satoh N."/>
            <person name="Rokhsar D.S."/>
        </authorList>
    </citation>
    <scope>NUCLEOTIDE SEQUENCE [LARGE SCALE GENOMIC DNA]</scope>
    <source>
        <strain evidence="1">S238N-H82</strain>
        <tissue evidence="1">Testes</tissue>
    </source>
</reference>
<sequence length="208" mass="22522">RPYAGVPRPNSLQLPDIAQKDGRAFPELPSFATEPNLCWTRTATEAVQHLDGASDTPANFLPFVGPVLTLTAGLEPLYMYIVSTSRDKVEEETPCKEQMFTGCNMVEGTCVCERARACSNPFSFEDKPKCLLAISEMNGSKGSSKGVPQDVAAHLRVSSTGLDPPSEGHPQPGSLFNTLAPCSSGHCWYQTMVPKRLRNAAGTFQVIM</sequence>
<feature type="non-terminal residue" evidence="1">
    <location>
        <position position="1"/>
    </location>
</feature>
<evidence type="ECO:0000313" key="1">
    <source>
        <dbReference type="EMBL" id="EEN52462.1"/>
    </source>
</evidence>
<name>C3Z4U0_BRAFL</name>
<proteinExistence type="predicted"/>
<dbReference type="EMBL" id="GG666581">
    <property type="protein sequence ID" value="EEN52462.1"/>
    <property type="molecule type" value="Genomic_DNA"/>
</dbReference>
<organism>
    <name type="scientific">Branchiostoma floridae</name>
    <name type="common">Florida lancelet</name>
    <name type="synonym">Amphioxus</name>
    <dbReference type="NCBI Taxonomy" id="7739"/>
    <lineage>
        <taxon>Eukaryota</taxon>
        <taxon>Metazoa</taxon>
        <taxon>Chordata</taxon>
        <taxon>Cephalochordata</taxon>
        <taxon>Leptocardii</taxon>
        <taxon>Amphioxiformes</taxon>
        <taxon>Branchiostomatidae</taxon>
        <taxon>Branchiostoma</taxon>
    </lineage>
</organism>
<accession>C3Z4U0</accession>
<gene>
    <name evidence="1" type="ORF">BRAFLDRAFT_77161</name>
</gene>
<dbReference type="InParanoid" id="C3Z4U0"/>
<dbReference type="AlphaFoldDB" id="C3Z4U0"/>